<comment type="caution">
    <text evidence="5">Lacks conserved residue(s) required for the propagation of feature annotation.</text>
</comment>
<evidence type="ECO:0000313" key="8">
    <source>
        <dbReference type="EMBL" id="SIS42570.1"/>
    </source>
</evidence>
<feature type="domain" description="Phosphoribosyltransferase" evidence="7">
    <location>
        <begin position="32"/>
        <end position="157"/>
    </location>
</feature>
<evidence type="ECO:0000256" key="1">
    <source>
        <dbReference type="ARBA" id="ARBA00022490"/>
    </source>
</evidence>
<dbReference type="InterPro" id="IPR010079">
    <property type="entry name" value="Xanthine_PRibTrfase"/>
</dbReference>
<dbReference type="GO" id="GO:0000310">
    <property type="term" value="F:xanthine phosphoribosyltransferase activity"/>
    <property type="evidence" value="ECO:0007669"/>
    <property type="project" value="UniProtKB-UniRule"/>
</dbReference>
<dbReference type="GO" id="GO:0046110">
    <property type="term" value="P:xanthine metabolic process"/>
    <property type="evidence" value="ECO:0007669"/>
    <property type="project" value="UniProtKB-UniRule"/>
</dbReference>
<dbReference type="Gene3D" id="3.40.50.2020">
    <property type="match status" value="1"/>
</dbReference>
<dbReference type="NCBIfam" id="NF006671">
    <property type="entry name" value="PRK09219.1"/>
    <property type="match status" value="1"/>
</dbReference>
<keyword evidence="9" id="KW-1185">Reference proteome</keyword>
<dbReference type="GO" id="GO:0006166">
    <property type="term" value="P:purine ribonucleoside salvage"/>
    <property type="evidence" value="ECO:0007669"/>
    <property type="project" value="UniProtKB-KW"/>
</dbReference>
<feature type="binding site" evidence="5">
    <location>
        <begin position="128"/>
        <end position="132"/>
    </location>
    <ligand>
        <name>5-phospho-alpha-D-ribose 1-diphosphate</name>
        <dbReference type="ChEBI" id="CHEBI:58017"/>
    </ligand>
</feature>
<dbReference type="UniPathway" id="UPA00602">
    <property type="reaction ID" value="UER00658"/>
</dbReference>
<comment type="pathway">
    <text evidence="5">Purine metabolism; XMP biosynthesis via salvage pathway; XMP from xanthine: step 1/1.</text>
</comment>
<feature type="binding site" evidence="5">
    <location>
        <position position="156"/>
    </location>
    <ligand>
        <name>xanthine</name>
        <dbReference type="ChEBI" id="CHEBI:17712"/>
    </ligand>
</feature>
<dbReference type="RefSeq" id="WP_076557538.1">
    <property type="nucleotide sequence ID" value="NZ_FTOC01000003.1"/>
</dbReference>
<evidence type="ECO:0000259" key="7">
    <source>
        <dbReference type="Pfam" id="PF00156"/>
    </source>
</evidence>
<keyword evidence="4 5" id="KW-0660">Purine salvage</keyword>
<accession>A0A1N7IZT2</accession>
<proteinExistence type="inferred from homology"/>
<comment type="function">
    <text evidence="5">Converts the preformed base xanthine, a product of nucleic acid breakdown, to xanthosine 5'-monophosphate (XMP), so it can be reused for RNA or DNA synthesis.</text>
</comment>
<dbReference type="Proteomes" id="UP000187608">
    <property type="component" value="Unassembled WGS sequence"/>
</dbReference>
<dbReference type="EMBL" id="FTOC01000003">
    <property type="protein sequence ID" value="SIS42570.1"/>
    <property type="molecule type" value="Genomic_DNA"/>
</dbReference>
<sequence length="195" mass="21696">MKSLKKKIREEATVLSPSVIKVDSFLNHCIDPLFMKEIGEVFQERFSDERVTKIITLESSGIAPAVMTGLVLDVPVVFLRKQKSLTLQDDLFTADVYSYTKQTENKISIARDHLGDQDRVLIIDDLLANGQALKGMVEIVQQSGADIAGCGVVIEKGFQDGGDDLRSEHIRVEALASIHSMSEEEITFKEKDVTR</sequence>
<protein>
    <recommendedName>
        <fullName evidence="5 6">Xanthine phosphoribosyltransferase</fullName>
        <shortName evidence="5">XPRTase</shortName>
        <ecNumber evidence="5 6">2.4.2.22</ecNumber>
    </recommendedName>
</protein>
<keyword evidence="2 5" id="KW-0328">Glycosyltransferase</keyword>
<reference evidence="9" key="1">
    <citation type="submission" date="2017-01" db="EMBL/GenBank/DDBJ databases">
        <authorList>
            <person name="Varghese N."/>
            <person name="Submissions S."/>
        </authorList>
    </citation>
    <scope>NUCLEOTIDE SEQUENCE [LARGE SCALE GENOMIC DNA]</scope>
    <source>
        <strain evidence="9">DSM 23127</strain>
    </source>
</reference>
<dbReference type="InterPro" id="IPR000836">
    <property type="entry name" value="PRTase_dom"/>
</dbReference>
<dbReference type="InterPro" id="IPR029057">
    <property type="entry name" value="PRTase-like"/>
</dbReference>
<dbReference type="Pfam" id="PF00156">
    <property type="entry name" value="Pribosyltran"/>
    <property type="match status" value="1"/>
</dbReference>
<name>A0A1N7IZT2_9BACI</name>
<dbReference type="SUPFAM" id="SSF53271">
    <property type="entry name" value="PRTase-like"/>
    <property type="match status" value="1"/>
</dbReference>
<evidence type="ECO:0000256" key="4">
    <source>
        <dbReference type="ARBA" id="ARBA00022726"/>
    </source>
</evidence>
<comment type="catalytic activity">
    <reaction evidence="5">
        <text>XMP + diphosphate = xanthine + 5-phospho-alpha-D-ribose 1-diphosphate</text>
        <dbReference type="Rhea" id="RHEA:10800"/>
        <dbReference type="ChEBI" id="CHEBI:17712"/>
        <dbReference type="ChEBI" id="CHEBI:33019"/>
        <dbReference type="ChEBI" id="CHEBI:57464"/>
        <dbReference type="ChEBI" id="CHEBI:58017"/>
        <dbReference type="EC" id="2.4.2.22"/>
    </reaction>
</comment>
<comment type="similarity">
    <text evidence="5">Belongs to the purine/pyrimidine phosphoribosyltransferase family. Xpt subfamily.</text>
</comment>
<dbReference type="CDD" id="cd06223">
    <property type="entry name" value="PRTases_typeI"/>
    <property type="match status" value="1"/>
</dbReference>
<keyword evidence="1 5" id="KW-0963">Cytoplasm</keyword>
<keyword evidence="3 5" id="KW-0808">Transferase</keyword>
<comment type="subcellular location">
    <subcellularLocation>
        <location evidence="5">Cytoplasm</location>
    </subcellularLocation>
</comment>
<evidence type="ECO:0000313" key="9">
    <source>
        <dbReference type="Proteomes" id="UP000187608"/>
    </source>
</evidence>
<dbReference type="HAMAP" id="MF_01184">
    <property type="entry name" value="XPRTase"/>
    <property type="match status" value="1"/>
</dbReference>
<dbReference type="STRING" id="570947.SAMN05421687_10367"/>
<evidence type="ECO:0000256" key="6">
    <source>
        <dbReference type="NCBIfam" id="TIGR01744"/>
    </source>
</evidence>
<dbReference type="OrthoDB" id="9790678at2"/>
<evidence type="ECO:0000256" key="5">
    <source>
        <dbReference type="HAMAP-Rule" id="MF_01184"/>
    </source>
</evidence>
<dbReference type="PANTHER" id="PTHR43864:SF1">
    <property type="entry name" value="XANTHINE PHOSPHORIBOSYLTRANSFERASE"/>
    <property type="match status" value="1"/>
</dbReference>
<dbReference type="EC" id="2.4.2.22" evidence="5 6"/>
<organism evidence="8 9">
    <name type="scientific">Salimicrobium flavidum</name>
    <dbReference type="NCBI Taxonomy" id="570947"/>
    <lineage>
        <taxon>Bacteria</taxon>
        <taxon>Bacillati</taxon>
        <taxon>Bacillota</taxon>
        <taxon>Bacilli</taxon>
        <taxon>Bacillales</taxon>
        <taxon>Bacillaceae</taxon>
        <taxon>Salimicrobium</taxon>
    </lineage>
</organism>
<feature type="binding site" evidence="5">
    <location>
        <position position="27"/>
    </location>
    <ligand>
        <name>xanthine</name>
        <dbReference type="ChEBI" id="CHEBI:17712"/>
    </ligand>
</feature>
<dbReference type="InterPro" id="IPR050118">
    <property type="entry name" value="Pur/Pyrimidine_PRTase"/>
</dbReference>
<evidence type="ECO:0000256" key="3">
    <source>
        <dbReference type="ARBA" id="ARBA00022679"/>
    </source>
</evidence>
<dbReference type="PANTHER" id="PTHR43864">
    <property type="entry name" value="HYPOXANTHINE/GUANINE PHOSPHORIBOSYLTRANSFERASE"/>
    <property type="match status" value="1"/>
</dbReference>
<dbReference type="GO" id="GO:0005737">
    <property type="term" value="C:cytoplasm"/>
    <property type="evidence" value="ECO:0007669"/>
    <property type="project" value="UniProtKB-SubCell"/>
</dbReference>
<dbReference type="AlphaFoldDB" id="A0A1N7IZT2"/>
<evidence type="ECO:0000256" key="2">
    <source>
        <dbReference type="ARBA" id="ARBA00022676"/>
    </source>
</evidence>
<dbReference type="GO" id="GO:0032265">
    <property type="term" value="P:XMP salvage"/>
    <property type="evidence" value="ECO:0007669"/>
    <property type="project" value="UniProtKB-UniRule"/>
</dbReference>
<dbReference type="NCBIfam" id="TIGR01744">
    <property type="entry name" value="XPRTase"/>
    <property type="match status" value="1"/>
</dbReference>
<gene>
    <name evidence="5" type="primary">xpt</name>
    <name evidence="8" type="ORF">SAMN05421687_10367</name>
</gene>
<comment type="subunit">
    <text evidence="5">Homodimer.</text>
</comment>